<accession>A0A0J7N8I6</accession>
<proteinExistence type="predicted"/>
<dbReference type="OrthoDB" id="7552915at2759"/>
<organism evidence="1 2">
    <name type="scientific">Lasius niger</name>
    <name type="common">Black garden ant</name>
    <dbReference type="NCBI Taxonomy" id="67767"/>
    <lineage>
        <taxon>Eukaryota</taxon>
        <taxon>Metazoa</taxon>
        <taxon>Ecdysozoa</taxon>
        <taxon>Arthropoda</taxon>
        <taxon>Hexapoda</taxon>
        <taxon>Insecta</taxon>
        <taxon>Pterygota</taxon>
        <taxon>Neoptera</taxon>
        <taxon>Endopterygota</taxon>
        <taxon>Hymenoptera</taxon>
        <taxon>Apocrita</taxon>
        <taxon>Aculeata</taxon>
        <taxon>Formicoidea</taxon>
        <taxon>Formicidae</taxon>
        <taxon>Formicinae</taxon>
        <taxon>Lasius</taxon>
        <taxon>Lasius</taxon>
    </lineage>
</organism>
<name>A0A0J7N8I6_LASNI</name>
<dbReference type="AlphaFoldDB" id="A0A0J7N8I6"/>
<evidence type="ECO:0000313" key="1">
    <source>
        <dbReference type="EMBL" id="KMQ88955.1"/>
    </source>
</evidence>
<dbReference type="PaxDb" id="67767-A0A0J7N8I6"/>
<sequence>MVLDPSTFKDSFTSISDIKIKWFINLISSHIPQEVQCLLQLGDNFNLPTIDKEKTIVEFIKSIEHNTDKLPANIRLAVRNRSFNIINDFSKSNIRISSHDKFLTKASITRKFMLYNPNVVFTRAYKGNITVALNRDNYIEKMTHMLSDTNTYVPVKKDPTKSLISNLRKLLTG</sequence>
<dbReference type="Proteomes" id="UP000036403">
    <property type="component" value="Unassembled WGS sequence"/>
</dbReference>
<keyword evidence="2" id="KW-1185">Reference proteome</keyword>
<evidence type="ECO:0000313" key="2">
    <source>
        <dbReference type="Proteomes" id="UP000036403"/>
    </source>
</evidence>
<reference evidence="1 2" key="1">
    <citation type="submission" date="2015-04" db="EMBL/GenBank/DDBJ databases">
        <title>Lasius niger genome sequencing.</title>
        <authorList>
            <person name="Konorov E.A."/>
            <person name="Nikitin M.A."/>
            <person name="Kirill M.V."/>
            <person name="Chang P."/>
        </authorList>
    </citation>
    <scope>NUCLEOTIDE SEQUENCE [LARGE SCALE GENOMIC DNA]</scope>
    <source>
        <tissue evidence="1">Whole</tissue>
    </source>
</reference>
<dbReference type="EMBL" id="LBMM01008346">
    <property type="protein sequence ID" value="KMQ88955.1"/>
    <property type="molecule type" value="Genomic_DNA"/>
</dbReference>
<protein>
    <submittedName>
        <fullName evidence="1">Uncharacterized protein</fullName>
    </submittedName>
</protein>
<comment type="caution">
    <text evidence="1">The sequence shown here is derived from an EMBL/GenBank/DDBJ whole genome shotgun (WGS) entry which is preliminary data.</text>
</comment>
<gene>
    <name evidence="1" type="ORF">RF55_11479</name>
</gene>